<keyword evidence="1" id="KW-0732">Signal</keyword>
<reference evidence="3" key="1">
    <citation type="submission" date="2009-12" db="EMBL/GenBank/DDBJ databases">
        <authorList>
            <person name="Kielak A."/>
            <person name="van Veen J.A."/>
            <person name="Kowalchuk G.A."/>
        </authorList>
    </citation>
    <scope>NUCLEOTIDE SEQUENCE</scope>
</reference>
<accession>E3T6Z9</accession>
<dbReference type="AlphaFoldDB" id="E3T6Z9"/>
<sequence length="214" mass="23188">MKSITYFVASLCLGLFALAPSAYAQACGACYINVSVQDPDGGAINNARVDLLAIEKDESAGKNFVRDAEEPSRFTLQLSEGQDSQYFHKIVVNAPGYNLAETKVKFHSCANRGAVVRLSRAASAAAAVWQFKNTVEVEASGTRGENVDSLKLTVIDGHGKANAVPAQKWFAFFDLPNGEYTLRIEAPGFQTASEKLDLRPLADVTLKIQLSKQR</sequence>
<evidence type="ECO:0000313" key="3">
    <source>
        <dbReference type="EMBL" id="ADC36093.1"/>
    </source>
</evidence>
<dbReference type="InterPro" id="IPR013229">
    <property type="entry name" value="PEGA"/>
</dbReference>
<dbReference type="EMBL" id="GU260711">
    <property type="protein sequence ID" value="ADC36093.1"/>
    <property type="molecule type" value="Genomic_DNA"/>
</dbReference>
<feature type="chain" id="PRO_5003182241" description="PEGA domain-containing protein" evidence="1">
    <location>
        <begin position="25"/>
        <end position="214"/>
    </location>
</feature>
<organism evidence="3">
    <name type="scientific">uncultured bacterium 164</name>
    <dbReference type="NCBI Taxonomy" id="698382"/>
    <lineage>
        <taxon>Bacteria</taxon>
        <taxon>environmental samples</taxon>
    </lineage>
</organism>
<protein>
    <recommendedName>
        <fullName evidence="2">PEGA domain-containing protein</fullName>
    </recommendedName>
</protein>
<evidence type="ECO:0000259" key="2">
    <source>
        <dbReference type="Pfam" id="PF08308"/>
    </source>
</evidence>
<feature type="signal peptide" evidence="1">
    <location>
        <begin position="1"/>
        <end position="24"/>
    </location>
</feature>
<proteinExistence type="predicted"/>
<name>E3T6Z9_9BACT</name>
<dbReference type="Pfam" id="PF08308">
    <property type="entry name" value="PEGA"/>
    <property type="match status" value="1"/>
</dbReference>
<evidence type="ECO:0000256" key="1">
    <source>
        <dbReference type="SAM" id="SignalP"/>
    </source>
</evidence>
<reference evidence="3" key="2">
    <citation type="journal article" date="2010" name="Appl. Environ. Microbiol.">
        <title>Comparative analysis of acidobacterial genomic fragments from terrestrial and aquatic metagenomic libraries, with emphasis on acidobacteria subdivision 6.</title>
        <authorList>
            <person name="Kielak A.M."/>
            <person name="van Veen J.A."/>
            <person name="Kowalchuk G.A."/>
        </authorList>
    </citation>
    <scope>NUCLEOTIDE SEQUENCE</scope>
</reference>
<feature type="domain" description="PEGA" evidence="2">
    <location>
        <begin position="174"/>
        <end position="213"/>
    </location>
</feature>